<dbReference type="Gene3D" id="3.40.50.720">
    <property type="entry name" value="NAD(P)-binding Rossmann-like Domain"/>
    <property type="match status" value="1"/>
</dbReference>
<dbReference type="InterPro" id="IPR050177">
    <property type="entry name" value="Lipid_A_modif_metabolic_enz"/>
</dbReference>
<dbReference type="SUPFAM" id="SSF51735">
    <property type="entry name" value="NAD(P)-binding Rossmann-fold domains"/>
    <property type="match status" value="1"/>
</dbReference>
<keyword evidence="1" id="KW-0812">Transmembrane</keyword>
<dbReference type="PANTHER" id="PTHR43245">
    <property type="entry name" value="BIFUNCTIONAL POLYMYXIN RESISTANCE PROTEIN ARNA"/>
    <property type="match status" value="1"/>
</dbReference>
<keyword evidence="1" id="KW-0472">Membrane</keyword>
<feature type="transmembrane region" description="Helical" evidence="1">
    <location>
        <begin position="334"/>
        <end position="354"/>
    </location>
</feature>
<dbReference type="InterPro" id="IPR001509">
    <property type="entry name" value="Epimerase_deHydtase"/>
</dbReference>
<evidence type="ECO:0000313" key="4">
    <source>
        <dbReference type="Proteomes" id="UP001499854"/>
    </source>
</evidence>
<organism evidence="3 4">
    <name type="scientific">Catenulispora subtropica</name>
    <dbReference type="NCBI Taxonomy" id="450798"/>
    <lineage>
        <taxon>Bacteria</taxon>
        <taxon>Bacillati</taxon>
        <taxon>Actinomycetota</taxon>
        <taxon>Actinomycetes</taxon>
        <taxon>Catenulisporales</taxon>
        <taxon>Catenulisporaceae</taxon>
        <taxon>Catenulispora</taxon>
    </lineage>
</organism>
<evidence type="ECO:0000256" key="1">
    <source>
        <dbReference type="SAM" id="Phobius"/>
    </source>
</evidence>
<dbReference type="InterPro" id="IPR036291">
    <property type="entry name" value="NAD(P)-bd_dom_sf"/>
</dbReference>
<feature type="domain" description="NAD-dependent epimerase/dehydratase" evidence="2">
    <location>
        <begin position="18"/>
        <end position="225"/>
    </location>
</feature>
<dbReference type="PANTHER" id="PTHR43245:SF52">
    <property type="entry name" value="NAD-DEPENDENT EPIMERASE_DEHYDRATASE"/>
    <property type="match status" value="1"/>
</dbReference>
<keyword evidence="4" id="KW-1185">Reference proteome</keyword>
<evidence type="ECO:0000259" key="2">
    <source>
        <dbReference type="Pfam" id="PF01370"/>
    </source>
</evidence>
<evidence type="ECO:0000313" key="3">
    <source>
        <dbReference type="EMBL" id="GAA1985995.1"/>
    </source>
</evidence>
<dbReference type="Pfam" id="PF01370">
    <property type="entry name" value="Epimerase"/>
    <property type="match status" value="1"/>
</dbReference>
<accession>A0ABN2SG55</accession>
<keyword evidence="1" id="KW-1133">Transmembrane helix</keyword>
<dbReference type="RefSeq" id="WP_344660071.1">
    <property type="nucleotide sequence ID" value="NZ_BAAAQM010000036.1"/>
</dbReference>
<reference evidence="3 4" key="1">
    <citation type="journal article" date="2019" name="Int. J. Syst. Evol. Microbiol.">
        <title>The Global Catalogue of Microorganisms (GCM) 10K type strain sequencing project: providing services to taxonomists for standard genome sequencing and annotation.</title>
        <authorList>
            <consortium name="The Broad Institute Genomics Platform"/>
            <consortium name="The Broad Institute Genome Sequencing Center for Infectious Disease"/>
            <person name="Wu L."/>
            <person name="Ma J."/>
        </authorList>
    </citation>
    <scope>NUCLEOTIDE SEQUENCE [LARGE SCALE GENOMIC DNA]</scope>
    <source>
        <strain evidence="3 4">JCM 16013</strain>
    </source>
</reference>
<name>A0ABN2SG55_9ACTN</name>
<sequence>MSSSPDRKRTGRTSKPTVAVTGAAARLGEALTGKLAFGGDVRRVVGLDAERGAAPATWRLGEVTDPQLAERLNGVDTLVHLAVDADLSAEPRARTARNVRAAQTAITAAAAAGVHHVVLLSTAMVYGALPDNPLPLEDDAPLRATPDGTLVGDLLEIERLAAIAPRAHPGLTVTVLRPAAVVGPGVDTYLTRHFEAPRLLVVRGSKPIWQFCHVDDLLSALEYAALGKVSGIVPVASDGWLTQEEVEELSGMRRMELPEGLAVGAAERLHRLHLTPAPASDLQYVMHPWAVSNKKLREAGWEPAYTNEDAFGQLLENIDGHHAALARRLGKKDAAAGLGAAGATVALVGTAALVRRARRKRRGGGSVT</sequence>
<dbReference type="EMBL" id="BAAAQM010000036">
    <property type="protein sequence ID" value="GAA1985995.1"/>
    <property type="molecule type" value="Genomic_DNA"/>
</dbReference>
<comment type="caution">
    <text evidence="3">The sequence shown here is derived from an EMBL/GenBank/DDBJ whole genome shotgun (WGS) entry which is preliminary data.</text>
</comment>
<gene>
    <name evidence="3" type="ORF">GCM10009838_55530</name>
</gene>
<protein>
    <submittedName>
        <fullName evidence="3">SDR family oxidoreductase</fullName>
    </submittedName>
</protein>
<proteinExistence type="predicted"/>
<dbReference type="Proteomes" id="UP001499854">
    <property type="component" value="Unassembled WGS sequence"/>
</dbReference>